<proteinExistence type="predicted"/>
<dbReference type="Proteomes" id="UP001530293">
    <property type="component" value="Unassembled WGS sequence"/>
</dbReference>
<dbReference type="SUPFAM" id="SSF161111">
    <property type="entry name" value="Cation efflux protein transmembrane domain-like"/>
    <property type="match status" value="2"/>
</dbReference>
<feature type="transmembrane region" description="Helical" evidence="7">
    <location>
        <begin position="166"/>
        <end position="188"/>
    </location>
</feature>
<gene>
    <name evidence="9" type="ORF">ACHAWU_000912</name>
</gene>
<evidence type="ECO:0000256" key="6">
    <source>
        <dbReference type="SAM" id="MobiDB-lite"/>
    </source>
</evidence>
<feature type="transmembrane region" description="Helical" evidence="7">
    <location>
        <begin position="301"/>
        <end position="321"/>
    </location>
</feature>
<evidence type="ECO:0000256" key="5">
    <source>
        <dbReference type="ARBA" id="ARBA00023136"/>
    </source>
</evidence>
<feature type="transmembrane region" description="Helical" evidence="7">
    <location>
        <begin position="29"/>
        <end position="51"/>
    </location>
</feature>
<evidence type="ECO:0000256" key="2">
    <source>
        <dbReference type="ARBA" id="ARBA00022692"/>
    </source>
</evidence>
<protein>
    <recommendedName>
        <fullName evidence="8">Cation efflux protein transmembrane domain-containing protein</fullName>
    </recommendedName>
</protein>
<dbReference type="Gene3D" id="1.20.1510.10">
    <property type="entry name" value="Cation efflux protein transmembrane domain"/>
    <property type="match status" value="1"/>
</dbReference>
<comment type="subcellular location">
    <subcellularLocation>
        <location evidence="1">Membrane</location>
        <topology evidence="1">Multi-pass membrane protein</topology>
    </subcellularLocation>
</comment>
<dbReference type="InterPro" id="IPR058533">
    <property type="entry name" value="Cation_efflux_TM"/>
</dbReference>
<dbReference type="InterPro" id="IPR027469">
    <property type="entry name" value="Cation_efflux_TMD_sf"/>
</dbReference>
<keyword evidence="3" id="KW-0864">Zinc transport</keyword>
<sequence>MSHCSRCGVICCCGRSTDTERKKPSNETLLCIAFASFIGFATVQTVVALLAKSQAMIGDSAAMAVDALAYGFNLLAEREKHVDDLEAELSAATMEGDTNITPLELESAKAEKRLRHRRRQLQLELVPPLISVSVLLIVVGYVLNDAIRTLVLDVNRSETEQSRPNIILMMTFSTLNLLVDVMNVMCFARANHLTGYNTVEKQPIGECNNEIDDNERLIERYATHFEIQGGNERKAESSHINTSSEDVMSGEQGEDERVNLNMCSAYTHVFADTLRSISVVIAAMVALTVDSVSPEVADSTAAVIVSVIIFMSILPLLRGIAHTWGELQSISREELNARDNDAKLELGGIMS</sequence>
<keyword evidence="3" id="KW-0862">Zinc</keyword>
<keyword evidence="3" id="KW-0813">Transport</keyword>
<evidence type="ECO:0000313" key="9">
    <source>
        <dbReference type="EMBL" id="KAL3759314.1"/>
    </source>
</evidence>
<feature type="region of interest" description="Disordered" evidence="6">
    <location>
        <begin position="232"/>
        <end position="251"/>
    </location>
</feature>
<keyword evidence="10" id="KW-1185">Reference proteome</keyword>
<keyword evidence="5 7" id="KW-0472">Membrane</keyword>
<evidence type="ECO:0000256" key="4">
    <source>
        <dbReference type="ARBA" id="ARBA00022989"/>
    </source>
</evidence>
<dbReference type="EMBL" id="JALLBG020000204">
    <property type="protein sequence ID" value="KAL3759314.1"/>
    <property type="molecule type" value="Genomic_DNA"/>
</dbReference>
<dbReference type="GO" id="GO:0006829">
    <property type="term" value="P:zinc ion transport"/>
    <property type="evidence" value="ECO:0007669"/>
    <property type="project" value="UniProtKB-KW"/>
</dbReference>
<feature type="transmembrane region" description="Helical" evidence="7">
    <location>
        <begin position="121"/>
        <end position="143"/>
    </location>
</feature>
<dbReference type="InterPro" id="IPR050681">
    <property type="entry name" value="CDF/SLC30A"/>
</dbReference>
<reference evidence="9 10" key="1">
    <citation type="submission" date="2024-10" db="EMBL/GenBank/DDBJ databases">
        <title>Updated reference genomes for cyclostephanoid diatoms.</title>
        <authorList>
            <person name="Roberts W.R."/>
            <person name="Alverson A.J."/>
        </authorList>
    </citation>
    <scope>NUCLEOTIDE SEQUENCE [LARGE SCALE GENOMIC DNA]</scope>
    <source>
        <strain evidence="9 10">AJA232-27</strain>
    </source>
</reference>
<evidence type="ECO:0000256" key="3">
    <source>
        <dbReference type="ARBA" id="ARBA00022906"/>
    </source>
</evidence>
<evidence type="ECO:0000256" key="1">
    <source>
        <dbReference type="ARBA" id="ARBA00004141"/>
    </source>
</evidence>
<dbReference type="AlphaFoldDB" id="A0ABD3M9K3"/>
<dbReference type="PANTHER" id="PTHR11562">
    <property type="entry name" value="CATION EFFLUX PROTEIN/ ZINC TRANSPORTER"/>
    <property type="match status" value="1"/>
</dbReference>
<evidence type="ECO:0000259" key="8">
    <source>
        <dbReference type="Pfam" id="PF01545"/>
    </source>
</evidence>
<keyword evidence="2 7" id="KW-0812">Transmembrane</keyword>
<organism evidence="9 10">
    <name type="scientific">Discostella pseudostelligera</name>
    <dbReference type="NCBI Taxonomy" id="259834"/>
    <lineage>
        <taxon>Eukaryota</taxon>
        <taxon>Sar</taxon>
        <taxon>Stramenopiles</taxon>
        <taxon>Ochrophyta</taxon>
        <taxon>Bacillariophyta</taxon>
        <taxon>Coscinodiscophyceae</taxon>
        <taxon>Thalassiosirophycidae</taxon>
        <taxon>Stephanodiscales</taxon>
        <taxon>Stephanodiscaceae</taxon>
        <taxon>Discostella</taxon>
    </lineage>
</organism>
<accession>A0ABD3M9K3</accession>
<evidence type="ECO:0000313" key="10">
    <source>
        <dbReference type="Proteomes" id="UP001530293"/>
    </source>
</evidence>
<keyword evidence="3" id="KW-0406">Ion transport</keyword>
<keyword evidence="4 7" id="KW-1133">Transmembrane helix</keyword>
<feature type="domain" description="Cation efflux protein transmembrane" evidence="8">
    <location>
        <begin position="125"/>
        <end position="318"/>
    </location>
</feature>
<dbReference type="PANTHER" id="PTHR11562:SF17">
    <property type="entry name" value="RE54080P-RELATED"/>
    <property type="match status" value="1"/>
</dbReference>
<comment type="caution">
    <text evidence="9">The sequence shown here is derived from an EMBL/GenBank/DDBJ whole genome shotgun (WGS) entry which is preliminary data.</text>
</comment>
<dbReference type="Pfam" id="PF01545">
    <property type="entry name" value="Cation_efflux"/>
    <property type="match status" value="1"/>
</dbReference>
<dbReference type="GO" id="GO:0016020">
    <property type="term" value="C:membrane"/>
    <property type="evidence" value="ECO:0007669"/>
    <property type="project" value="UniProtKB-SubCell"/>
</dbReference>
<evidence type="ECO:0000256" key="7">
    <source>
        <dbReference type="SAM" id="Phobius"/>
    </source>
</evidence>
<feature type="transmembrane region" description="Helical" evidence="7">
    <location>
        <begin position="269"/>
        <end position="289"/>
    </location>
</feature>
<feature type="transmembrane region" description="Helical" evidence="7">
    <location>
        <begin position="57"/>
        <end position="76"/>
    </location>
</feature>
<name>A0ABD3M9K3_9STRA</name>